<accession>A0A5J5EG24</accession>
<name>A0A5J5EG24_9PEZI</name>
<dbReference type="PROSITE" id="PS50297">
    <property type="entry name" value="ANK_REP_REGION"/>
    <property type="match status" value="8"/>
</dbReference>
<dbReference type="PROSITE" id="PS50088">
    <property type="entry name" value="ANK_REPEAT"/>
    <property type="match status" value="8"/>
</dbReference>
<dbReference type="SUPFAM" id="SSF52540">
    <property type="entry name" value="P-loop containing nucleoside triphosphate hydrolases"/>
    <property type="match status" value="1"/>
</dbReference>
<evidence type="ECO:0000256" key="2">
    <source>
        <dbReference type="PROSITE-ProRule" id="PRU00023"/>
    </source>
</evidence>
<feature type="non-terminal residue" evidence="5">
    <location>
        <position position="1"/>
    </location>
</feature>
<feature type="repeat" description="ANK" evidence="2">
    <location>
        <begin position="822"/>
        <end position="854"/>
    </location>
</feature>
<dbReference type="OrthoDB" id="427518at2759"/>
<feature type="non-terminal residue" evidence="5">
    <location>
        <position position="1115"/>
    </location>
</feature>
<evidence type="ECO:0000259" key="4">
    <source>
        <dbReference type="Pfam" id="PF24883"/>
    </source>
</evidence>
<feature type="repeat" description="ANK" evidence="2">
    <location>
        <begin position="979"/>
        <end position="1011"/>
    </location>
</feature>
<dbReference type="Pfam" id="PF22939">
    <property type="entry name" value="WHD_GPIID"/>
    <property type="match status" value="1"/>
</dbReference>
<feature type="repeat" description="ANK" evidence="2">
    <location>
        <begin position="1049"/>
        <end position="1081"/>
    </location>
</feature>
<feature type="repeat" description="ANK" evidence="2">
    <location>
        <begin position="909"/>
        <end position="941"/>
    </location>
</feature>
<feature type="repeat" description="ANK" evidence="2">
    <location>
        <begin position="1084"/>
        <end position="1115"/>
    </location>
</feature>
<evidence type="ECO:0000259" key="3">
    <source>
        <dbReference type="Pfam" id="PF22939"/>
    </source>
</evidence>
<dbReference type="Pfam" id="PF12796">
    <property type="entry name" value="Ank_2"/>
    <property type="match status" value="4"/>
</dbReference>
<proteinExistence type="predicted"/>
<dbReference type="InParanoid" id="A0A5J5EG24"/>
<reference evidence="5 6" key="1">
    <citation type="submission" date="2019-09" db="EMBL/GenBank/DDBJ databases">
        <title>Draft genome of the ectomycorrhizal ascomycete Sphaerosporella brunnea.</title>
        <authorList>
            <consortium name="DOE Joint Genome Institute"/>
            <person name="Benucci G.M."/>
            <person name="Marozzi G."/>
            <person name="Antonielli L."/>
            <person name="Sanchez S."/>
            <person name="Marco P."/>
            <person name="Wang X."/>
            <person name="Falini L.B."/>
            <person name="Barry K."/>
            <person name="Haridas S."/>
            <person name="Lipzen A."/>
            <person name="Labutti K."/>
            <person name="Grigoriev I.V."/>
            <person name="Murat C."/>
            <person name="Martin F."/>
            <person name="Albertini E."/>
            <person name="Donnini D."/>
            <person name="Bonito G."/>
        </authorList>
    </citation>
    <scope>NUCLEOTIDE SEQUENCE [LARGE SCALE GENOMIC DNA]</scope>
    <source>
        <strain evidence="5 6">Sb_GMNB300</strain>
    </source>
</reference>
<organism evidence="5 6">
    <name type="scientific">Sphaerosporella brunnea</name>
    <dbReference type="NCBI Taxonomy" id="1250544"/>
    <lineage>
        <taxon>Eukaryota</taxon>
        <taxon>Fungi</taxon>
        <taxon>Dikarya</taxon>
        <taxon>Ascomycota</taxon>
        <taxon>Pezizomycotina</taxon>
        <taxon>Pezizomycetes</taxon>
        <taxon>Pezizales</taxon>
        <taxon>Pyronemataceae</taxon>
        <taxon>Sphaerosporella</taxon>
    </lineage>
</organism>
<dbReference type="InterPro" id="IPR056884">
    <property type="entry name" value="NPHP3-like_N"/>
</dbReference>
<feature type="repeat" description="ANK" evidence="2">
    <location>
        <begin position="944"/>
        <end position="976"/>
    </location>
</feature>
<comment type="caution">
    <text evidence="5">The sequence shown here is derived from an EMBL/GenBank/DDBJ whole genome shotgun (WGS) entry which is preliminary data.</text>
</comment>
<feature type="domain" description="GPI inositol-deacylase winged helix" evidence="3">
    <location>
        <begin position="488"/>
        <end position="561"/>
    </location>
</feature>
<feature type="repeat" description="ANK" evidence="2">
    <location>
        <begin position="857"/>
        <end position="889"/>
    </location>
</feature>
<dbReference type="InterPro" id="IPR036770">
    <property type="entry name" value="Ankyrin_rpt-contain_sf"/>
</dbReference>
<keyword evidence="2" id="KW-0040">ANK repeat</keyword>
<dbReference type="Pfam" id="PF24883">
    <property type="entry name" value="NPHP3_N"/>
    <property type="match status" value="1"/>
</dbReference>
<dbReference type="Proteomes" id="UP000326924">
    <property type="component" value="Unassembled WGS sequence"/>
</dbReference>
<dbReference type="InterPro" id="IPR054471">
    <property type="entry name" value="GPIID_WHD"/>
</dbReference>
<dbReference type="PANTHER" id="PTHR10039:SF14">
    <property type="entry name" value="NACHT DOMAIN-CONTAINING PROTEIN"/>
    <property type="match status" value="1"/>
</dbReference>
<evidence type="ECO:0000313" key="6">
    <source>
        <dbReference type="Proteomes" id="UP000326924"/>
    </source>
</evidence>
<evidence type="ECO:0000256" key="1">
    <source>
        <dbReference type="ARBA" id="ARBA00022737"/>
    </source>
</evidence>
<dbReference type="AlphaFoldDB" id="A0A5J5EG24"/>
<sequence>LTVALGQFQASLSPDQRNQFTAVSSSPPTATDVVRLAAEIDKKNSTRRNREWAQQTRGILEGVQQYYAIVDTFIQANPAIAALMWGSIKFTILVEALESLDAAREEVDAEILLASELKAQSSRELQRIEFRENERHRSHYRVEVQENRFARSLQRNVAKANRWFRSEQLSVTAERYRIRLHQKVCTHDYTKNLGEARRKRCTDTGRWVFERPEYKKWWEGTLPNCLWCCETAGCGKTVITGNVIDRLMTTPSNGEGRVVAYYFFDSRWKESLSIITFLRSILYQVLRMDTISPEIVRRLEAIFDGPIVTKEPDFNELQKIIDDVCTTLKEVFFVIDSLDEVDKDSRKTILQYLKAMQPRVKIFAAGQPEVDMTAIFVGCATIYITAHDLEDDIRKFVQVQLEEENALNAVLYTDHPTLIDAIKEALAFKAQGMFLWVDLQIKAIHEACEDDGTADRVPQLLDDLPRDIGEIYSRALQKLLCSGDQKVEQTRKIFQWVICARRPMNISELEEAATIVAGQKFWKEPSIKLNWPKLSKLCGNLLTWDDSDGTIFLAHHSVLQFQQTCASTPSIAQFHFELCDADRQLGEICITYLNFADFEKSLTTTPDSSTLRPLARPLDLGINVVPGLKKFYRPERSSRAQKPLDNCTFSVEEQLRTIMATSRASRINPHFALLDYCRSNWYHHCASFTPDDGRIAADLRILVLRKKNLPFYWRPWDPSDGSKPDGTTPFPHWAVFYWAVSQAHAHILEIWKNMVSEMVATDCWKRLWETDGKDIFLSACATANINHVDILLKTAAGGGHLAVVERLLQENADVNAAAASLRGRTALQAAAGGGHLAVVERLLQENADVNAAAVKSHGRTALQAAAGGGHLAVVERLLQENADVNAAAASLDGRTALQAAAGGGHLADDGRTALQAVAGGGHLAVVERLLQENAEVDAAAVKSHGRTALQAAAEGGHLAVVERLLQENADVNAAAASSDGRTALQAAAGGGHLAVVERLLQENADVNAAAASSDGRTALQAAAGGSHLAVVERLLQENADVNAAAASEVGRTALQAAAGGGHLAVVERLLQENADVNAAAASLRGRTALQAAAGGGHLAVVERLLQENAEVDAAA</sequence>
<evidence type="ECO:0000313" key="5">
    <source>
        <dbReference type="EMBL" id="KAA8893899.1"/>
    </source>
</evidence>
<dbReference type="Gene3D" id="3.40.50.300">
    <property type="entry name" value="P-loop containing nucleotide triphosphate hydrolases"/>
    <property type="match status" value="1"/>
</dbReference>
<dbReference type="InterPro" id="IPR002110">
    <property type="entry name" value="Ankyrin_rpt"/>
</dbReference>
<dbReference type="Gene3D" id="1.25.40.20">
    <property type="entry name" value="Ankyrin repeat-containing domain"/>
    <property type="match status" value="4"/>
</dbReference>
<dbReference type="SMART" id="SM00248">
    <property type="entry name" value="ANK"/>
    <property type="match status" value="9"/>
</dbReference>
<keyword evidence="6" id="KW-1185">Reference proteome</keyword>
<dbReference type="InterPro" id="IPR027417">
    <property type="entry name" value="P-loop_NTPase"/>
</dbReference>
<gene>
    <name evidence="5" type="ORF">FN846DRAFT_764978</name>
</gene>
<dbReference type="EMBL" id="VXIS01000391">
    <property type="protein sequence ID" value="KAA8893899.1"/>
    <property type="molecule type" value="Genomic_DNA"/>
</dbReference>
<protein>
    <submittedName>
        <fullName evidence="5">Uncharacterized protein</fullName>
    </submittedName>
</protein>
<dbReference type="PANTHER" id="PTHR10039">
    <property type="entry name" value="AMELOGENIN"/>
    <property type="match status" value="1"/>
</dbReference>
<keyword evidence="1" id="KW-0677">Repeat</keyword>
<dbReference type="SUPFAM" id="SSF48403">
    <property type="entry name" value="Ankyrin repeat"/>
    <property type="match status" value="1"/>
</dbReference>
<feature type="domain" description="Nephrocystin 3-like N-terminal" evidence="4">
    <location>
        <begin position="203"/>
        <end position="362"/>
    </location>
</feature>
<feature type="repeat" description="ANK" evidence="2">
    <location>
        <begin position="1014"/>
        <end position="1046"/>
    </location>
</feature>